<evidence type="ECO:0000313" key="5">
    <source>
        <dbReference type="Proteomes" id="UP000830167"/>
    </source>
</evidence>
<dbReference type="Pfam" id="PF22725">
    <property type="entry name" value="GFO_IDH_MocA_C3"/>
    <property type="match status" value="1"/>
</dbReference>
<name>A0ABY4CDU4_9BACL</name>
<dbReference type="EMBL" id="CP089291">
    <property type="protein sequence ID" value="UOF88705.1"/>
    <property type="molecule type" value="Genomic_DNA"/>
</dbReference>
<feature type="domain" description="GFO/IDH/MocA-like oxidoreductase" evidence="3">
    <location>
        <begin position="139"/>
        <end position="285"/>
    </location>
</feature>
<reference evidence="4" key="1">
    <citation type="submission" date="2021-12" db="EMBL/GenBank/DDBJ databases">
        <title>Alicyclobacillaceae gen. nov., sp. nov., isolated from chalcocite enrichment system.</title>
        <authorList>
            <person name="Jiang Z."/>
        </authorList>
    </citation>
    <scope>NUCLEOTIDE SEQUENCE</scope>
    <source>
        <strain evidence="4">MYW30-H2</strain>
    </source>
</reference>
<dbReference type="Proteomes" id="UP000830167">
    <property type="component" value="Chromosome"/>
</dbReference>
<dbReference type="SUPFAM" id="SSF51735">
    <property type="entry name" value="NAD(P)-binding Rossmann-fold domains"/>
    <property type="match status" value="1"/>
</dbReference>
<dbReference type="SUPFAM" id="SSF55347">
    <property type="entry name" value="Glyceraldehyde-3-phosphate dehydrogenase-like, C-terminal domain"/>
    <property type="match status" value="1"/>
</dbReference>
<dbReference type="PANTHER" id="PTHR43818">
    <property type="entry name" value="BCDNA.GH03377"/>
    <property type="match status" value="1"/>
</dbReference>
<dbReference type="InterPro" id="IPR055170">
    <property type="entry name" value="GFO_IDH_MocA-like_dom"/>
</dbReference>
<dbReference type="InterPro" id="IPR050463">
    <property type="entry name" value="Gfo/Idh/MocA_oxidrdct_glycsds"/>
</dbReference>
<dbReference type="Gene3D" id="3.40.50.720">
    <property type="entry name" value="NAD(P)-binding Rossmann-like Domain"/>
    <property type="match status" value="1"/>
</dbReference>
<gene>
    <name evidence="4" type="ORF">LSG31_12170</name>
</gene>
<proteinExistence type="predicted"/>
<evidence type="ECO:0000256" key="1">
    <source>
        <dbReference type="ARBA" id="ARBA00023002"/>
    </source>
</evidence>
<dbReference type="Pfam" id="PF01408">
    <property type="entry name" value="GFO_IDH_MocA"/>
    <property type="match status" value="1"/>
</dbReference>
<dbReference type="InterPro" id="IPR036291">
    <property type="entry name" value="NAD(P)-bd_dom_sf"/>
</dbReference>
<evidence type="ECO:0000259" key="3">
    <source>
        <dbReference type="Pfam" id="PF22725"/>
    </source>
</evidence>
<keyword evidence="1" id="KW-0560">Oxidoreductase</keyword>
<feature type="domain" description="Gfo/Idh/MocA-like oxidoreductase N-terminal" evidence="2">
    <location>
        <begin position="4"/>
        <end position="130"/>
    </location>
</feature>
<protein>
    <submittedName>
        <fullName evidence="4">Gfo/Idh/MocA family oxidoreductase</fullName>
    </submittedName>
</protein>
<dbReference type="Gene3D" id="3.30.360.10">
    <property type="entry name" value="Dihydrodipicolinate Reductase, domain 2"/>
    <property type="match status" value="1"/>
</dbReference>
<evidence type="ECO:0000313" key="4">
    <source>
        <dbReference type="EMBL" id="UOF88705.1"/>
    </source>
</evidence>
<keyword evidence="5" id="KW-1185">Reference proteome</keyword>
<dbReference type="RefSeq" id="WP_347435384.1">
    <property type="nucleotide sequence ID" value="NZ_CP089291.1"/>
</dbReference>
<organism evidence="4 5">
    <name type="scientific">Fodinisporobacter ferrooxydans</name>
    <dbReference type="NCBI Taxonomy" id="2901836"/>
    <lineage>
        <taxon>Bacteria</taxon>
        <taxon>Bacillati</taxon>
        <taxon>Bacillota</taxon>
        <taxon>Bacilli</taxon>
        <taxon>Bacillales</taxon>
        <taxon>Alicyclobacillaceae</taxon>
        <taxon>Fodinisporobacter</taxon>
    </lineage>
</organism>
<evidence type="ECO:0000259" key="2">
    <source>
        <dbReference type="Pfam" id="PF01408"/>
    </source>
</evidence>
<dbReference type="PANTHER" id="PTHR43818:SF11">
    <property type="entry name" value="BCDNA.GH03377"/>
    <property type="match status" value="1"/>
</dbReference>
<dbReference type="InterPro" id="IPR000683">
    <property type="entry name" value="Gfo/Idh/MocA-like_OxRdtase_N"/>
</dbReference>
<sequence>MEEIRVGMVGYKFMGKAHSHAYHDIPLFFPEVPRLVKQVLCGRDIKDVTRAQKQFGWNEIETDWRKLVEREDVDLLDVSAPSNVHKEIVLAAAANKKHIFCEKPLALSLKDSKEMLDSVTKAGITHMVGFNYRFAPAVKLAKSLIESGRLGKIYHFRGLFLQDWIVDPAFPLVWRLQKEIAGSGSHGDLGAHVIDMARYLVGEFSEVIGMSTTFIKKRPIAEGMIGLSGKCSNSGQYGEVTVDDATAFLAKFANGAIGTFEATRFAPGHRCTNFFEINGSLGSVRFDFERMNELEVYFISDAADVQGFRRVLATDAAHAYSGHWWPAGHTIGYEHTMVHEIVELLEAIGEGRQPIPNFYDGVKCQEVLEAVEISVAERQWVKIEHEENQE</sequence>
<accession>A0ABY4CDU4</accession>